<feature type="binding site" evidence="6">
    <location>
        <position position="130"/>
    </location>
    <ligand>
        <name>S-adenosyl-L-methionine</name>
        <dbReference type="ChEBI" id="CHEBI:59789"/>
    </ligand>
</feature>
<dbReference type="EMBL" id="BSOO01000003">
    <property type="protein sequence ID" value="GLR46773.1"/>
    <property type="molecule type" value="Genomic_DNA"/>
</dbReference>
<feature type="binding site" evidence="6">
    <location>
        <begin position="117"/>
        <end position="118"/>
    </location>
    <ligand>
        <name>S-adenosyl-L-methionine</name>
        <dbReference type="ChEBI" id="CHEBI:59789"/>
    </ligand>
</feature>
<evidence type="ECO:0000256" key="2">
    <source>
        <dbReference type="ARBA" id="ARBA00022552"/>
    </source>
</evidence>
<dbReference type="SUPFAM" id="SSF53335">
    <property type="entry name" value="S-adenosyl-L-methionine-dependent methyltransferases"/>
    <property type="match status" value="1"/>
</dbReference>
<comment type="subcellular location">
    <subcellularLocation>
        <location evidence="6">Cytoplasm</location>
    </subcellularLocation>
</comment>
<name>A0ABQ5Z7D6_9SPHN</name>
<sequence>MAAVLGTPVSRETKERLASFADMLRQENERQNLVSKASLDALWTRHIADSAQLIRFAPVNAEWLDIGSGPGLPGLVLAILGVKHVTMVEPRRLRTDFLERVSDALALKNVAIVTGKVEQVTGSFDVITARAVASLDKLFALSVPRSHGGSRWVLPKGRSAAMELAEARSTWQGEFRLEASATDPEARILVAEKVRKRMGRG</sequence>
<keyword evidence="4 6" id="KW-0808">Transferase</keyword>
<comment type="similarity">
    <text evidence="6">Belongs to the methyltransferase superfamily. RNA methyltransferase RsmG family.</text>
</comment>
<feature type="binding site" evidence="6">
    <location>
        <position position="67"/>
    </location>
    <ligand>
        <name>S-adenosyl-L-methionine</name>
        <dbReference type="ChEBI" id="CHEBI:59789"/>
    </ligand>
</feature>
<protein>
    <recommendedName>
        <fullName evidence="6">Ribosomal RNA small subunit methyltransferase G</fullName>
        <ecNumber evidence="6">2.1.1.170</ecNumber>
    </recommendedName>
    <alternativeName>
        <fullName evidence="6">16S rRNA 7-methylguanosine methyltransferase</fullName>
        <shortName evidence="6">16S rRNA m7G methyltransferase</shortName>
    </alternativeName>
</protein>
<keyword evidence="2 6" id="KW-0698">rRNA processing</keyword>
<evidence type="ECO:0000313" key="8">
    <source>
        <dbReference type="Proteomes" id="UP001156703"/>
    </source>
</evidence>
<keyword evidence="1 6" id="KW-0963">Cytoplasm</keyword>
<dbReference type="PANTHER" id="PTHR31760">
    <property type="entry name" value="S-ADENOSYL-L-METHIONINE-DEPENDENT METHYLTRANSFERASES SUPERFAMILY PROTEIN"/>
    <property type="match status" value="1"/>
</dbReference>
<dbReference type="Proteomes" id="UP001156703">
    <property type="component" value="Unassembled WGS sequence"/>
</dbReference>
<keyword evidence="8" id="KW-1185">Reference proteome</keyword>
<comment type="function">
    <text evidence="6">Specifically methylates the N7 position of guanine in position 527 of 16S rRNA.</text>
</comment>
<dbReference type="InterPro" id="IPR003682">
    <property type="entry name" value="rRNA_ssu_MeTfrase_G"/>
</dbReference>
<organism evidence="7 8">
    <name type="scientific">Sphingomonas astaxanthinifaciens DSM 22298</name>
    <dbReference type="NCBI Taxonomy" id="1123267"/>
    <lineage>
        <taxon>Bacteria</taxon>
        <taxon>Pseudomonadati</taxon>
        <taxon>Pseudomonadota</taxon>
        <taxon>Alphaproteobacteria</taxon>
        <taxon>Sphingomonadales</taxon>
        <taxon>Sphingomonadaceae</taxon>
        <taxon>Sphingomonas</taxon>
    </lineage>
</organism>
<evidence type="ECO:0000256" key="1">
    <source>
        <dbReference type="ARBA" id="ARBA00022490"/>
    </source>
</evidence>
<feature type="binding site" evidence="6">
    <location>
        <position position="72"/>
    </location>
    <ligand>
        <name>S-adenosyl-L-methionine</name>
        <dbReference type="ChEBI" id="CHEBI:59789"/>
    </ligand>
</feature>
<dbReference type="InterPro" id="IPR029063">
    <property type="entry name" value="SAM-dependent_MTases_sf"/>
</dbReference>
<accession>A0ABQ5Z7D6</accession>
<dbReference type="RefSeq" id="WP_029941678.1">
    <property type="nucleotide sequence ID" value="NZ_BSOO01000003.1"/>
</dbReference>
<dbReference type="HAMAP" id="MF_00074">
    <property type="entry name" value="16SrRNA_methyltr_G"/>
    <property type="match status" value="1"/>
</dbReference>
<dbReference type="Gene3D" id="3.40.50.150">
    <property type="entry name" value="Vaccinia Virus protein VP39"/>
    <property type="match status" value="1"/>
</dbReference>
<proteinExistence type="inferred from homology"/>
<evidence type="ECO:0000256" key="5">
    <source>
        <dbReference type="ARBA" id="ARBA00022691"/>
    </source>
</evidence>
<evidence type="ECO:0000256" key="4">
    <source>
        <dbReference type="ARBA" id="ARBA00022679"/>
    </source>
</evidence>
<evidence type="ECO:0000256" key="6">
    <source>
        <dbReference type="HAMAP-Rule" id="MF_00074"/>
    </source>
</evidence>
<comment type="caution">
    <text evidence="6">Lacks conserved residue(s) required for the propagation of feature annotation.</text>
</comment>
<keyword evidence="5 6" id="KW-0949">S-adenosyl-L-methionine</keyword>
<evidence type="ECO:0000313" key="7">
    <source>
        <dbReference type="EMBL" id="GLR46773.1"/>
    </source>
</evidence>
<dbReference type="EC" id="2.1.1.170" evidence="6"/>
<comment type="catalytic activity">
    <reaction evidence="6">
        <text>guanosine(527) in 16S rRNA + S-adenosyl-L-methionine = N(7)-methylguanosine(527) in 16S rRNA + S-adenosyl-L-homocysteine</text>
        <dbReference type="Rhea" id="RHEA:42732"/>
        <dbReference type="Rhea" id="RHEA-COMP:10209"/>
        <dbReference type="Rhea" id="RHEA-COMP:10210"/>
        <dbReference type="ChEBI" id="CHEBI:57856"/>
        <dbReference type="ChEBI" id="CHEBI:59789"/>
        <dbReference type="ChEBI" id="CHEBI:74269"/>
        <dbReference type="ChEBI" id="CHEBI:74480"/>
        <dbReference type="EC" id="2.1.1.170"/>
    </reaction>
</comment>
<evidence type="ECO:0000256" key="3">
    <source>
        <dbReference type="ARBA" id="ARBA00022603"/>
    </source>
</evidence>
<keyword evidence="3 6" id="KW-0489">Methyltransferase</keyword>
<dbReference type="CDD" id="cd02440">
    <property type="entry name" value="AdoMet_MTases"/>
    <property type="match status" value="1"/>
</dbReference>
<dbReference type="PANTHER" id="PTHR31760:SF0">
    <property type="entry name" value="S-ADENOSYL-L-METHIONINE-DEPENDENT METHYLTRANSFERASES SUPERFAMILY PROTEIN"/>
    <property type="match status" value="1"/>
</dbReference>
<dbReference type="NCBIfam" id="TIGR00138">
    <property type="entry name" value="rsmG_gidB"/>
    <property type="match status" value="1"/>
</dbReference>
<comment type="caution">
    <text evidence="7">The sequence shown here is derived from an EMBL/GenBank/DDBJ whole genome shotgun (WGS) entry which is preliminary data.</text>
</comment>
<dbReference type="PIRSF" id="PIRSF003078">
    <property type="entry name" value="GidB"/>
    <property type="match status" value="1"/>
</dbReference>
<gene>
    <name evidence="6" type="primary">rsmG</name>
    <name evidence="7" type="ORF">GCM10007925_04840</name>
</gene>
<dbReference type="Pfam" id="PF02527">
    <property type="entry name" value="GidB"/>
    <property type="match status" value="1"/>
</dbReference>
<reference evidence="8" key="1">
    <citation type="journal article" date="2019" name="Int. J. Syst. Evol. Microbiol.">
        <title>The Global Catalogue of Microorganisms (GCM) 10K type strain sequencing project: providing services to taxonomists for standard genome sequencing and annotation.</title>
        <authorList>
            <consortium name="The Broad Institute Genomics Platform"/>
            <consortium name="The Broad Institute Genome Sequencing Center for Infectious Disease"/>
            <person name="Wu L."/>
            <person name="Ma J."/>
        </authorList>
    </citation>
    <scope>NUCLEOTIDE SEQUENCE [LARGE SCALE GENOMIC DNA]</scope>
    <source>
        <strain evidence="8">NBRC 102146</strain>
    </source>
</reference>